<dbReference type="RefSeq" id="WP_148597837.1">
    <property type="nucleotide sequence ID" value="NZ_CP042997.1"/>
</dbReference>
<dbReference type="EMBL" id="CP042997">
    <property type="protein sequence ID" value="QEH38391.1"/>
    <property type="molecule type" value="Genomic_DNA"/>
</dbReference>
<dbReference type="KEGG" id="agv:OJF2_69920"/>
<organism evidence="1 2">
    <name type="scientific">Aquisphaera giovannonii</name>
    <dbReference type="NCBI Taxonomy" id="406548"/>
    <lineage>
        <taxon>Bacteria</taxon>
        <taxon>Pseudomonadati</taxon>
        <taxon>Planctomycetota</taxon>
        <taxon>Planctomycetia</taxon>
        <taxon>Isosphaerales</taxon>
        <taxon>Isosphaeraceae</taxon>
        <taxon>Aquisphaera</taxon>
    </lineage>
</organism>
<evidence type="ECO:0000313" key="2">
    <source>
        <dbReference type="Proteomes" id="UP000324233"/>
    </source>
</evidence>
<reference evidence="1 2" key="1">
    <citation type="submission" date="2019-08" db="EMBL/GenBank/DDBJ databases">
        <title>Deep-cultivation of Planctomycetes and their phenomic and genomic characterization uncovers novel biology.</title>
        <authorList>
            <person name="Wiegand S."/>
            <person name="Jogler M."/>
            <person name="Boedeker C."/>
            <person name="Pinto D."/>
            <person name="Vollmers J."/>
            <person name="Rivas-Marin E."/>
            <person name="Kohn T."/>
            <person name="Peeters S.H."/>
            <person name="Heuer A."/>
            <person name="Rast P."/>
            <person name="Oberbeckmann S."/>
            <person name="Bunk B."/>
            <person name="Jeske O."/>
            <person name="Meyerdierks A."/>
            <person name="Storesund J.E."/>
            <person name="Kallscheuer N."/>
            <person name="Luecker S."/>
            <person name="Lage O.M."/>
            <person name="Pohl T."/>
            <person name="Merkel B.J."/>
            <person name="Hornburger P."/>
            <person name="Mueller R.-W."/>
            <person name="Bruemmer F."/>
            <person name="Labrenz M."/>
            <person name="Spormann A.M."/>
            <person name="Op den Camp H."/>
            <person name="Overmann J."/>
            <person name="Amann R."/>
            <person name="Jetten M.S.M."/>
            <person name="Mascher T."/>
            <person name="Medema M.H."/>
            <person name="Devos D.P."/>
            <person name="Kaster A.-K."/>
            <person name="Ovreas L."/>
            <person name="Rohde M."/>
            <person name="Galperin M.Y."/>
            <person name="Jogler C."/>
        </authorList>
    </citation>
    <scope>NUCLEOTIDE SEQUENCE [LARGE SCALE GENOMIC DNA]</scope>
    <source>
        <strain evidence="1 2">OJF2</strain>
    </source>
</reference>
<evidence type="ECO:0000313" key="1">
    <source>
        <dbReference type="EMBL" id="QEH38391.1"/>
    </source>
</evidence>
<proteinExistence type="predicted"/>
<dbReference type="Proteomes" id="UP000324233">
    <property type="component" value="Chromosome"/>
</dbReference>
<gene>
    <name evidence="1" type="ORF">OJF2_69920</name>
</gene>
<protein>
    <submittedName>
        <fullName evidence="1">Uncharacterized protein</fullName>
    </submittedName>
</protein>
<dbReference type="AlphaFoldDB" id="A0A5B9WEL2"/>
<name>A0A5B9WEL2_9BACT</name>
<accession>A0A5B9WEL2</accession>
<sequence>MRSLGEDAEALRLGLVMGLHQPRDVVAWADGVIEAMESPPIEIIEIALAKDRPADELSRLLQRVAGPNDMAMAAHRTLHILRASASGGMPLATLIDILLIYSTQARIPEAERKAAAELGALYDDLEYWGTPENLADEVRAFLDRYASGSGGERNS</sequence>
<keyword evidence="2" id="KW-1185">Reference proteome</keyword>